<sequence>MALFQVQCMHRCAMALFQDQYMCRRAVALFHGSVHVSLRHGPLPGVSACGQCMCRSVHMSSCHGPLPGVSACVVMPWSSSRGHGVDVREGKDVKLDCRFNNPAIPQAGGKRKLYWMRERDVVAIDDTPFDTNYKVELQPDDGRYDLIISRATYERDNGMFECRVKEAGTGADLHSTTVNLTVLIPPGSPRVTPETPKVTEGDNIDLICSSRGGSPDPQINWYRKGSEAKLNSVLKPGGGRDTPTTSVLTLQPGKDDDGAQYRCVVWNRASENEKMESIVTLNVEYYPRITIGPANPLKVELGSTLSMNCHADAKPPVSNVRWTRAGRFLETKNTFSKMNVEMDDAGRYICLADNGLGVTKEEEITVDVLYRPRVSVITSKDVDEGEDIFISCNVSASPPPITIEWRKLDDDNFRQNGEFLSLDRVTAANQGNYVCRAVNILNPTGGEASERIGNATVAVRVRHAPGKTYIMPAEPIAIQDESTTLTCGSNPPGWPTPTYRWWRGDTDATLTLGANYTIPRASLGDEGTYYCQPSNRLGKGTPASVPVKVYQPPRILEGLAESAVFPIGKTDISLTCRAQGKPLPSIQWLKDEEEIKTTDGLYQILVDQASHGQNDVHTLETSLMFQGADRINENQLMPQDRGTYECVFKNAVRELSSTQQMKVKHAPITVHMANKVAFDVNDDAVIECRMQSFPAPTFQWYRGSNLLTDDGIKFFTNDSTLPEDIYASVLSIQNIAEDDYDQYICKGTNNMGDHKTIIALKPKGPPEYPTNLYVVRMGTDYCELGWDDGFDGGIETIYQVQAISEDGIQLDHDCQDNNPCVISELQQQTNYIFKVKAMNTKGESDFSDPKEATTLLDVSSIPEPVDVFYESKGNLLSFRVLESNLELEGFVETLPSGSTDWLTNPTPILLNRLDSSHKEIPLGGEHFDDIRIKLCSKGSTDTCGSYMFAQKVDTLPSHAGAGQATSYTVIIVIVVLVCLAAIVIAVICFCCRRKNAKLKKKHQEIEVAHRGVNSQAPPPPYYTVGLDNKALDGSNDTGLDDPGKTAIYSQQQYNNCPINSYNNNGVSNGYMDNSYSNSNNGGSVNSQDSLWQVKGPASTEQQMNNGPDPRHYQYDPMLHGGYAISGYDDYSHYPPTNQSHPGHDEYGQRPMYSANGDPYAAVQKPGNNMDHIDGVYDVSGHPDPYMSNSGHHGPPIEMMPPDNRPQIISFDESLESGYSTPNSRNRRIIREIIV</sequence>
<dbReference type="InterPro" id="IPR036116">
    <property type="entry name" value="FN3_sf"/>
</dbReference>
<evidence type="ECO:0000259" key="8">
    <source>
        <dbReference type="PROSITE" id="PS50835"/>
    </source>
</evidence>
<dbReference type="GO" id="GO:0005911">
    <property type="term" value="C:cell-cell junction"/>
    <property type="evidence" value="ECO:0007669"/>
    <property type="project" value="TreeGrafter"/>
</dbReference>
<dbReference type="InterPro" id="IPR013783">
    <property type="entry name" value="Ig-like_fold"/>
</dbReference>
<dbReference type="SMART" id="SM00060">
    <property type="entry name" value="FN3"/>
    <property type="match status" value="1"/>
</dbReference>
<protein>
    <recommendedName>
        <fullName evidence="12">Echinoid</fullName>
    </recommendedName>
</protein>
<dbReference type="Pfam" id="PF07679">
    <property type="entry name" value="I-set"/>
    <property type="match status" value="1"/>
</dbReference>
<comment type="subcellular location">
    <subcellularLocation>
        <location evidence="1">Membrane</location>
        <topology evidence="1">Single-pass type I membrane protein</topology>
    </subcellularLocation>
</comment>
<feature type="domain" description="Ig-like" evidence="8">
    <location>
        <begin position="189"/>
        <end position="280"/>
    </location>
</feature>
<dbReference type="Pfam" id="PF00041">
    <property type="entry name" value="fn3"/>
    <property type="match status" value="1"/>
</dbReference>
<keyword evidence="6" id="KW-0393">Immunoglobulin domain</keyword>
<dbReference type="InterPro" id="IPR003961">
    <property type="entry name" value="FN3_dom"/>
</dbReference>
<dbReference type="AlphaFoldDB" id="A0AAV2QLK3"/>
<dbReference type="GO" id="GO:0050839">
    <property type="term" value="F:cell adhesion molecule binding"/>
    <property type="evidence" value="ECO:0007669"/>
    <property type="project" value="TreeGrafter"/>
</dbReference>
<dbReference type="PROSITE" id="PS50835">
    <property type="entry name" value="IG_LIKE"/>
    <property type="match status" value="7"/>
</dbReference>
<evidence type="ECO:0000256" key="1">
    <source>
        <dbReference type="ARBA" id="ARBA00004479"/>
    </source>
</evidence>
<organism evidence="10 11">
    <name type="scientific">Meganyctiphanes norvegica</name>
    <name type="common">Northern krill</name>
    <name type="synonym">Thysanopoda norvegica</name>
    <dbReference type="NCBI Taxonomy" id="48144"/>
    <lineage>
        <taxon>Eukaryota</taxon>
        <taxon>Metazoa</taxon>
        <taxon>Ecdysozoa</taxon>
        <taxon>Arthropoda</taxon>
        <taxon>Crustacea</taxon>
        <taxon>Multicrustacea</taxon>
        <taxon>Malacostraca</taxon>
        <taxon>Eumalacostraca</taxon>
        <taxon>Eucarida</taxon>
        <taxon>Euphausiacea</taxon>
        <taxon>Euphausiidae</taxon>
        <taxon>Meganyctiphanes</taxon>
    </lineage>
</organism>
<dbReference type="Gene3D" id="2.60.40.10">
    <property type="entry name" value="Immunoglobulins"/>
    <property type="match status" value="8"/>
</dbReference>
<evidence type="ECO:0000313" key="10">
    <source>
        <dbReference type="EMBL" id="CAL4088411.1"/>
    </source>
</evidence>
<dbReference type="GO" id="GO:0030154">
    <property type="term" value="P:cell differentiation"/>
    <property type="evidence" value="ECO:0007669"/>
    <property type="project" value="UniProtKB-ARBA"/>
</dbReference>
<evidence type="ECO:0000256" key="2">
    <source>
        <dbReference type="ARBA" id="ARBA00022737"/>
    </source>
</evidence>
<feature type="domain" description="Fibronectin type-III" evidence="9">
    <location>
        <begin position="765"/>
        <end position="857"/>
    </location>
</feature>
<dbReference type="GO" id="GO:0009653">
    <property type="term" value="P:anatomical structure morphogenesis"/>
    <property type="evidence" value="ECO:0007669"/>
    <property type="project" value="UniProtKB-ARBA"/>
</dbReference>
<feature type="domain" description="Ig-like" evidence="8">
    <location>
        <begin position="667"/>
        <end position="758"/>
    </location>
</feature>
<evidence type="ECO:0000256" key="3">
    <source>
        <dbReference type="ARBA" id="ARBA00023136"/>
    </source>
</evidence>
<dbReference type="GO" id="GO:0098609">
    <property type="term" value="P:cell-cell adhesion"/>
    <property type="evidence" value="ECO:0007669"/>
    <property type="project" value="TreeGrafter"/>
</dbReference>
<dbReference type="EMBL" id="CAXKWB010007789">
    <property type="protein sequence ID" value="CAL4088411.1"/>
    <property type="molecule type" value="Genomic_DNA"/>
</dbReference>
<dbReference type="SUPFAM" id="SSF48726">
    <property type="entry name" value="Immunoglobulin"/>
    <property type="match status" value="7"/>
</dbReference>
<dbReference type="InterPro" id="IPR003599">
    <property type="entry name" value="Ig_sub"/>
</dbReference>
<name>A0AAV2QLK3_MEGNR</name>
<keyword evidence="5" id="KW-0325">Glycoprotein</keyword>
<feature type="domain" description="Ig-like" evidence="8">
    <location>
        <begin position="67"/>
        <end position="179"/>
    </location>
</feature>
<feature type="domain" description="Ig-like" evidence="8">
    <location>
        <begin position="465"/>
        <end position="548"/>
    </location>
</feature>
<accession>A0AAV2QLK3</accession>
<dbReference type="PANTHER" id="PTHR11640">
    <property type="entry name" value="NEPHRIN"/>
    <property type="match status" value="1"/>
</dbReference>
<evidence type="ECO:0000259" key="9">
    <source>
        <dbReference type="PROSITE" id="PS50853"/>
    </source>
</evidence>
<feature type="non-terminal residue" evidence="10">
    <location>
        <position position="1234"/>
    </location>
</feature>
<evidence type="ECO:0000256" key="4">
    <source>
        <dbReference type="ARBA" id="ARBA00023157"/>
    </source>
</evidence>
<comment type="caution">
    <text evidence="10">The sequence shown here is derived from an EMBL/GenBank/DDBJ whole genome shotgun (WGS) entry which is preliminary data.</text>
</comment>
<dbReference type="Pfam" id="PF13895">
    <property type="entry name" value="Ig_2"/>
    <property type="match status" value="2"/>
</dbReference>
<dbReference type="CDD" id="cd00063">
    <property type="entry name" value="FN3"/>
    <property type="match status" value="1"/>
</dbReference>
<dbReference type="InterPro" id="IPR036179">
    <property type="entry name" value="Ig-like_dom_sf"/>
</dbReference>
<keyword evidence="7" id="KW-1133">Transmembrane helix</keyword>
<dbReference type="PROSITE" id="PS50853">
    <property type="entry name" value="FN3"/>
    <property type="match status" value="1"/>
</dbReference>
<dbReference type="SMART" id="SM00408">
    <property type="entry name" value="IGc2"/>
    <property type="match status" value="6"/>
</dbReference>
<dbReference type="GO" id="GO:0005886">
    <property type="term" value="C:plasma membrane"/>
    <property type="evidence" value="ECO:0007669"/>
    <property type="project" value="TreeGrafter"/>
</dbReference>
<keyword evidence="4" id="KW-1015">Disulfide bond</keyword>
<keyword evidence="11" id="KW-1185">Reference proteome</keyword>
<dbReference type="InterPro" id="IPR013098">
    <property type="entry name" value="Ig_I-set"/>
</dbReference>
<gene>
    <name evidence="10" type="ORF">MNOR_LOCUS13546</name>
</gene>
<keyword evidence="3 7" id="KW-0472">Membrane</keyword>
<proteinExistence type="predicted"/>
<dbReference type="SUPFAM" id="SSF49265">
    <property type="entry name" value="Fibronectin type III"/>
    <property type="match status" value="1"/>
</dbReference>
<dbReference type="InterPro" id="IPR003598">
    <property type="entry name" value="Ig_sub2"/>
</dbReference>
<dbReference type="SMART" id="SM00409">
    <property type="entry name" value="IG"/>
    <property type="match status" value="7"/>
</dbReference>
<evidence type="ECO:0008006" key="12">
    <source>
        <dbReference type="Google" id="ProtNLM"/>
    </source>
</evidence>
<dbReference type="InterPro" id="IPR051275">
    <property type="entry name" value="Cell_adhesion_signaling"/>
</dbReference>
<dbReference type="PANTHER" id="PTHR11640:SF134">
    <property type="entry name" value="ECHINOID, ISOFORM A-RELATED"/>
    <property type="match status" value="1"/>
</dbReference>
<dbReference type="Proteomes" id="UP001497623">
    <property type="component" value="Unassembled WGS sequence"/>
</dbReference>
<evidence type="ECO:0000313" key="11">
    <source>
        <dbReference type="Proteomes" id="UP001497623"/>
    </source>
</evidence>
<feature type="domain" description="Ig-like" evidence="8">
    <location>
        <begin position="287"/>
        <end position="365"/>
    </location>
</feature>
<dbReference type="InterPro" id="IPR007110">
    <property type="entry name" value="Ig-like_dom"/>
</dbReference>
<keyword evidence="7" id="KW-0812">Transmembrane</keyword>
<feature type="transmembrane region" description="Helical" evidence="7">
    <location>
        <begin position="967"/>
        <end position="991"/>
    </location>
</feature>
<evidence type="ECO:0000256" key="6">
    <source>
        <dbReference type="ARBA" id="ARBA00023319"/>
    </source>
</evidence>
<reference evidence="10 11" key="1">
    <citation type="submission" date="2024-05" db="EMBL/GenBank/DDBJ databases">
        <authorList>
            <person name="Wallberg A."/>
        </authorList>
    </citation>
    <scope>NUCLEOTIDE SEQUENCE [LARGE SCALE GENOMIC DNA]</scope>
</reference>
<dbReference type="Pfam" id="PF13927">
    <property type="entry name" value="Ig_3"/>
    <property type="match status" value="3"/>
</dbReference>
<feature type="domain" description="Ig-like" evidence="8">
    <location>
        <begin position="553"/>
        <end position="664"/>
    </location>
</feature>
<evidence type="ECO:0000256" key="5">
    <source>
        <dbReference type="ARBA" id="ARBA00023180"/>
    </source>
</evidence>
<feature type="domain" description="Ig-like" evidence="8">
    <location>
        <begin position="372"/>
        <end position="453"/>
    </location>
</feature>
<keyword evidence="2" id="KW-0677">Repeat</keyword>
<evidence type="ECO:0000256" key="7">
    <source>
        <dbReference type="SAM" id="Phobius"/>
    </source>
</evidence>